<evidence type="ECO:0000313" key="1">
    <source>
        <dbReference type="EMBL" id="KZT28389.1"/>
    </source>
</evidence>
<dbReference type="InParanoid" id="A0A165UM87"/>
<name>A0A165UM87_9AGAM</name>
<dbReference type="Proteomes" id="UP000076761">
    <property type="component" value="Unassembled WGS sequence"/>
</dbReference>
<dbReference type="PANTHER" id="PTHR42034:SF1">
    <property type="entry name" value="CONDENSATION DOMAIN-CONTAINING PROTEIN"/>
    <property type="match status" value="1"/>
</dbReference>
<evidence type="ECO:0008006" key="3">
    <source>
        <dbReference type="Google" id="ProtNLM"/>
    </source>
</evidence>
<dbReference type="AlphaFoldDB" id="A0A165UM87"/>
<evidence type="ECO:0000313" key="2">
    <source>
        <dbReference type="Proteomes" id="UP000076761"/>
    </source>
</evidence>
<dbReference type="SUPFAM" id="SSF52777">
    <property type="entry name" value="CoA-dependent acyltransferases"/>
    <property type="match status" value="1"/>
</dbReference>
<protein>
    <recommendedName>
        <fullName evidence="3">CoA-dependent acyltransferase</fullName>
    </recommendedName>
</protein>
<dbReference type="OrthoDB" id="2548233at2759"/>
<organism evidence="1 2">
    <name type="scientific">Neolentinus lepideus HHB14362 ss-1</name>
    <dbReference type="NCBI Taxonomy" id="1314782"/>
    <lineage>
        <taxon>Eukaryota</taxon>
        <taxon>Fungi</taxon>
        <taxon>Dikarya</taxon>
        <taxon>Basidiomycota</taxon>
        <taxon>Agaricomycotina</taxon>
        <taxon>Agaricomycetes</taxon>
        <taxon>Gloeophyllales</taxon>
        <taxon>Gloeophyllaceae</taxon>
        <taxon>Neolentinus</taxon>
    </lineage>
</organism>
<reference evidence="1 2" key="1">
    <citation type="journal article" date="2016" name="Mol. Biol. Evol.">
        <title>Comparative Genomics of Early-Diverging Mushroom-Forming Fungi Provides Insights into the Origins of Lignocellulose Decay Capabilities.</title>
        <authorList>
            <person name="Nagy L.G."/>
            <person name="Riley R."/>
            <person name="Tritt A."/>
            <person name="Adam C."/>
            <person name="Daum C."/>
            <person name="Floudas D."/>
            <person name="Sun H."/>
            <person name="Yadav J.S."/>
            <person name="Pangilinan J."/>
            <person name="Larsson K.H."/>
            <person name="Matsuura K."/>
            <person name="Barry K."/>
            <person name="Labutti K."/>
            <person name="Kuo R."/>
            <person name="Ohm R.A."/>
            <person name="Bhattacharya S.S."/>
            <person name="Shirouzu T."/>
            <person name="Yoshinaga Y."/>
            <person name="Martin F.M."/>
            <person name="Grigoriev I.V."/>
            <person name="Hibbett D.S."/>
        </authorList>
    </citation>
    <scope>NUCLEOTIDE SEQUENCE [LARGE SCALE GENOMIC DNA]</scope>
    <source>
        <strain evidence="1 2">HHB14362 ss-1</strain>
    </source>
</reference>
<gene>
    <name evidence="1" type="ORF">NEOLEDRAFT_917981</name>
</gene>
<dbReference type="Gene3D" id="3.30.559.10">
    <property type="entry name" value="Chloramphenicol acetyltransferase-like domain"/>
    <property type="match status" value="1"/>
</dbReference>
<dbReference type="InterPro" id="IPR023213">
    <property type="entry name" value="CAT-like_dom_sf"/>
</dbReference>
<dbReference type="STRING" id="1314782.A0A165UM87"/>
<proteinExistence type="predicted"/>
<sequence>MNSEINVQDGPSVHTRPLWGKEKFYYVLDQYYFGLTNAAVQVTMHCQWDEAELEERVDCATTLVSTAYPIMLAYVAPHADSARMRCTVPKTWNETRKAISAKIKKYETLDNEKFMETILTEEVGKIRGIHFFWAPLYQKGDRHTYTFALAGPHSLVDAHGAMILLSRVLTAMPNALELTHTQWSVISKSPREALPPPLNTLRATSKATPDMASRCMKKWREDNSKISYVLPPKTRARSSEGVSRRVVFTFSEEESMRLFQKHRSLGVTMNTALQASLWMATVILAPPSAEHYKNHHCLSVFGIDARPQLKPEWQSYIGVGLTDACFSCPLGVATGPDRKVALTQMMQKISADMKFWRENMHALLDTVEITTEGTVPRLIDAAQNGMSNCNAFTANLGVMDHMIPHLYGTAGSRNAIEISEIAGISRVTQPQYVTRAWTYKGKCTIQVGYNDYFYDTAQIEEFLKTGVEVLRSTLEL</sequence>
<dbReference type="Gene3D" id="3.30.559.30">
    <property type="entry name" value="Nonribosomal peptide synthetase, condensation domain"/>
    <property type="match status" value="1"/>
</dbReference>
<keyword evidence="2" id="KW-1185">Reference proteome</keyword>
<dbReference type="EMBL" id="KV425558">
    <property type="protein sequence ID" value="KZT28389.1"/>
    <property type="molecule type" value="Genomic_DNA"/>
</dbReference>
<accession>A0A165UM87</accession>
<dbReference type="PANTHER" id="PTHR42034">
    <property type="entry name" value="CHROMOSOME 7, WHOLE GENOME SHOTGUN SEQUENCE-RELATED"/>
    <property type="match status" value="1"/>
</dbReference>